<reference evidence="5" key="1">
    <citation type="journal article" date="2019" name="Int. J. Syst. Evol. Microbiol.">
        <title>The Global Catalogue of Microorganisms (GCM) 10K type strain sequencing project: providing services to taxonomists for standard genome sequencing and annotation.</title>
        <authorList>
            <consortium name="The Broad Institute Genomics Platform"/>
            <consortium name="The Broad Institute Genome Sequencing Center for Infectious Disease"/>
            <person name="Wu L."/>
            <person name="Ma J."/>
        </authorList>
    </citation>
    <scope>NUCLEOTIDE SEQUENCE [LARGE SCALE GENOMIC DNA]</scope>
    <source>
        <strain evidence="5">JCM 17759</strain>
    </source>
</reference>
<comment type="caution">
    <text evidence="4">The sequence shown here is derived from an EMBL/GenBank/DDBJ whole genome shotgun (WGS) entry which is preliminary data.</text>
</comment>
<dbReference type="Pfam" id="PF13432">
    <property type="entry name" value="TPR_16"/>
    <property type="match status" value="1"/>
</dbReference>
<dbReference type="SUPFAM" id="SSF48452">
    <property type="entry name" value="TPR-like"/>
    <property type="match status" value="1"/>
</dbReference>
<keyword evidence="1" id="KW-0677">Repeat</keyword>
<dbReference type="Gene3D" id="1.25.40.10">
    <property type="entry name" value="Tetratricopeptide repeat domain"/>
    <property type="match status" value="1"/>
</dbReference>
<dbReference type="RefSeq" id="WP_339937701.1">
    <property type="nucleotide sequence ID" value="NZ_BAABGA010000054.1"/>
</dbReference>
<evidence type="ECO:0008006" key="6">
    <source>
        <dbReference type="Google" id="ProtNLM"/>
    </source>
</evidence>
<evidence type="ECO:0000256" key="3">
    <source>
        <dbReference type="PROSITE-ProRule" id="PRU00339"/>
    </source>
</evidence>
<gene>
    <name evidence="4" type="ORF">GCM10023156_44790</name>
</gene>
<dbReference type="InterPro" id="IPR011990">
    <property type="entry name" value="TPR-like_helical_dom_sf"/>
</dbReference>
<evidence type="ECO:0000256" key="1">
    <source>
        <dbReference type="ARBA" id="ARBA00022737"/>
    </source>
</evidence>
<organism evidence="4 5">
    <name type="scientific">Novipirellula rosea</name>
    <dbReference type="NCBI Taxonomy" id="1031540"/>
    <lineage>
        <taxon>Bacteria</taxon>
        <taxon>Pseudomonadati</taxon>
        <taxon>Planctomycetota</taxon>
        <taxon>Planctomycetia</taxon>
        <taxon>Pirellulales</taxon>
        <taxon>Pirellulaceae</taxon>
        <taxon>Novipirellula</taxon>
    </lineage>
</organism>
<protein>
    <recommendedName>
        <fullName evidence="6">Tetratricopeptide repeat protein</fullName>
    </recommendedName>
</protein>
<dbReference type="PROSITE" id="PS50005">
    <property type="entry name" value="TPR"/>
    <property type="match status" value="1"/>
</dbReference>
<dbReference type="InterPro" id="IPR013105">
    <property type="entry name" value="TPR_2"/>
</dbReference>
<feature type="repeat" description="TPR" evidence="3">
    <location>
        <begin position="132"/>
        <end position="165"/>
    </location>
</feature>
<dbReference type="Proteomes" id="UP001500840">
    <property type="component" value="Unassembled WGS sequence"/>
</dbReference>
<accession>A0ABP8N8I9</accession>
<keyword evidence="2 3" id="KW-0802">TPR repeat</keyword>
<proteinExistence type="predicted"/>
<evidence type="ECO:0000256" key="2">
    <source>
        <dbReference type="ARBA" id="ARBA00022803"/>
    </source>
</evidence>
<dbReference type="EMBL" id="BAABGA010000054">
    <property type="protein sequence ID" value="GAA4461718.1"/>
    <property type="molecule type" value="Genomic_DNA"/>
</dbReference>
<evidence type="ECO:0000313" key="5">
    <source>
        <dbReference type="Proteomes" id="UP001500840"/>
    </source>
</evidence>
<sequence length="265" mass="29657">MPTTINGIGTQYYGKKNPRIYHDRCDSCGAHCQMTDYETGYYFVVLFIPLIPMGKKQILGDCSNCRRHRVMPLHQWNQLREEAIDTGMAKLAEAPDEPQRAIELLGTLTVFNRPDEAMDLASATLQSHQDDIDVQLGIGSWYENQGRKAEAESCFQRAIELDPEYPPCVRIAAINLLESGQPKLAAQQMESLRHPSENYEPALFLMLAQSYAGAGDHDAALREYAEVFANVPEAATDKAIRKQVKKSEKALGRPESILPRKGLFG</sequence>
<dbReference type="SMART" id="SM00028">
    <property type="entry name" value="TPR"/>
    <property type="match status" value="2"/>
</dbReference>
<dbReference type="InterPro" id="IPR019734">
    <property type="entry name" value="TPR_rpt"/>
</dbReference>
<name>A0ABP8N8I9_9BACT</name>
<evidence type="ECO:0000313" key="4">
    <source>
        <dbReference type="EMBL" id="GAA4461718.1"/>
    </source>
</evidence>
<keyword evidence="5" id="KW-1185">Reference proteome</keyword>
<dbReference type="Pfam" id="PF07719">
    <property type="entry name" value="TPR_2"/>
    <property type="match status" value="1"/>
</dbReference>